<dbReference type="Proteomes" id="UP001491310">
    <property type="component" value="Unassembled WGS sequence"/>
</dbReference>
<keyword evidence="2" id="KW-1185">Reference proteome</keyword>
<protein>
    <submittedName>
        <fullName evidence="1">Uncharacterized protein</fullName>
    </submittedName>
</protein>
<name>A0ABR2YZX9_9CHLO</name>
<accession>A0ABR2YZX9</accession>
<evidence type="ECO:0000313" key="1">
    <source>
        <dbReference type="EMBL" id="KAK9917503.1"/>
    </source>
</evidence>
<sequence length="93" mass="10404">MGNRQYSDSALDECLSCSTSGHANNPGEQVLADSNLVWQITNALQAAPSIWDFHKWYSLSTVNKAFHWNFTLKTSVWPVSYSPQPSGKGTRRD</sequence>
<proteinExistence type="predicted"/>
<comment type="caution">
    <text evidence="1">The sequence shown here is derived from an EMBL/GenBank/DDBJ whole genome shotgun (WGS) entry which is preliminary data.</text>
</comment>
<reference evidence="1 2" key="1">
    <citation type="journal article" date="2024" name="Nat. Commun.">
        <title>Phylogenomics reveals the evolutionary origins of lichenization in chlorophyte algae.</title>
        <authorList>
            <person name="Puginier C."/>
            <person name="Libourel C."/>
            <person name="Otte J."/>
            <person name="Skaloud P."/>
            <person name="Haon M."/>
            <person name="Grisel S."/>
            <person name="Petersen M."/>
            <person name="Berrin J.G."/>
            <person name="Delaux P.M."/>
            <person name="Dal Grande F."/>
            <person name="Keller J."/>
        </authorList>
    </citation>
    <scope>NUCLEOTIDE SEQUENCE [LARGE SCALE GENOMIC DNA]</scope>
    <source>
        <strain evidence="1 2">SAG 216-7</strain>
    </source>
</reference>
<gene>
    <name evidence="1" type="ORF">WJX75_005081</name>
</gene>
<evidence type="ECO:0000313" key="2">
    <source>
        <dbReference type="Proteomes" id="UP001491310"/>
    </source>
</evidence>
<organism evidence="1 2">
    <name type="scientific">Coccomyxa subellipsoidea</name>
    <dbReference type="NCBI Taxonomy" id="248742"/>
    <lineage>
        <taxon>Eukaryota</taxon>
        <taxon>Viridiplantae</taxon>
        <taxon>Chlorophyta</taxon>
        <taxon>core chlorophytes</taxon>
        <taxon>Trebouxiophyceae</taxon>
        <taxon>Trebouxiophyceae incertae sedis</taxon>
        <taxon>Coccomyxaceae</taxon>
        <taxon>Coccomyxa</taxon>
    </lineage>
</organism>
<dbReference type="EMBL" id="JALJOT010000002">
    <property type="protein sequence ID" value="KAK9917503.1"/>
    <property type="molecule type" value="Genomic_DNA"/>
</dbReference>